<dbReference type="OrthoDB" id="7961581at2"/>
<sequence>MNHPKITDGANDRPRDASIGQSAGGLPDDSGRPVMVDEAEAERMAASLEVEGEDETEAHPS</sequence>
<keyword evidence="3" id="KW-1185">Reference proteome</keyword>
<evidence type="ECO:0000256" key="1">
    <source>
        <dbReference type="SAM" id="MobiDB-lite"/>
    </source>
</evidence>
<dbReference type="RefSeq" id="WP_090963279.1">
    <property type="nucleotide sequence ID" value="NZ_CP181348.1"/>
</dbReference>
<organism evidence="2 3">
    <name type="scientific">Aureimonas phyllosphaerae</name>
    <dbReference type="NCBI Taxonomy" id="1166078"/>
    <lineage>
        <taxon>Bacteria</taxon>
        <taxon>Pseudomonadati</taxon>
        <taxon>Pseudomonadota</taxon>
        <taxon>Alphaproteobacteria</taxon>
        <taxon>Hyphomicrobiales</taxon>
        <taxon>Aurantimonadaceae</taxon>
        <taxon>Aureimonas</taxon>
    </lineage>
</organism>
<feature type="region of interest" description="Disordered" evidence="1">
    <location>
        <begin position="1"/>
        <end position="61"/>
    </location>
</feature>
<reference evidence="2 3" key="1">
    <citation type="submission" date="2020-08" db="EMBL/GenBank/DDBJ databases">
        <title>Genomic Encyclopedia of Type Strains, Phase IV (KMG-IV): sequencing the most valuable type-strain genomes for metagenomic binning, comparative biology and taxonomic classification.</title>
        <authorList>
            <person name="Goeker M."/>
        </authorList>
    </citation>
    <scope>NUCLEOTIDE SEQUENCE [LARGE SCALE GENOMIC DNA]</scope>
    <source>
        <strain evidence="2 3">DSM 25024</strain>
    </source>
</reference>
<name>A0A7W6BYQ7_9HYPH</name>
<protein>
    <submittedName>
        <fullName evidence="2">Uncharacterized protein</fullName>
    </submittedName>
</protein>
<gene>
    <name evidence="2" type="ORF">GGR05_002296</name>
</gene>
<dbReference type="EMBL" id="JACIDO010000004">
    <property type="protein sequence ID" value="MBB3936146.1"/>
    <property type="molecule type" value="Genomic_DNA"/>
</dbReference>
<proteinExistence type="predicted"/>
<feature type="compositionally biased region" description="Acidic residues" evidence="1">
    <location>
        <begin position="50"/>
        <end position="61"/>
    </location>
</feature>
<dbReference type="Proteomes" id="UP000531216">
    <property type="component" value="Unassembled WGS sequence"/>
</dbReference>
<comment type="caution">
    <text evidence="2">The sequence shown here is derived from an EMBL/GenBank/DDBJ whole genome shotgun (WGS) entry which is preliminary data.</text>
</comment>
<dbReference type="AlphaFoldDB" id="A0A7W6BYQ7"/>
<evidence type="ECO:0000313" key="3">
    <source>
        <dbReference type="Proteomes" id="UP000531216"/>
    </source>
</evidence>
<evidence type="ECO:0000313" key="2">
    <source>
        <dbReference type="EMBL" id="MBB3936146.1"/>
    </source>
</evidence>
<accession>A0A7W6BYQ7</accession>